<reference evidence="2 3" key="1">
    <citation type="journal article" date="2011" name="Genome Biol.">
        <title>Genome sequence of the insect pathogenic fungus Cordyceps militaris, a valued traditional Chinese medicine.</title>
        <authorList>
            <person name="Zheng P."/>
            <person name="Xia Y."/>
            <person name="Xiao G."/>
            <person name="Xiong C."/>
            <person name="Hu X."/>
            <person name="Zhang S."/>
            <person name="Zheng H."/>
            <person name="Huang Y."/>
            <person name="Zhou Y."/>
            <person name="Wang S."/>
            <person name="Zhao G.P."/>
            <person name="Liu X."/>
            <person name="St Leger R.J."/>
            <person name="Wang C."/>
        </authorList>
    </citation>
    <scope>NUCLEOTIDE SEQUENCE [LARGE SCALE GENOMIC DNA]</scope>
    <source>
        <strain evidence="2 3">CM01</strain>
    </source>
</reference>
<dbReference type="EMBL" id="JH126405">
    <property type="protein sequence ID" value="EGX88566.1"/>
    <property type="molecule type" value="Genomic_DNA"/>
</dbReference>
<evidence type="ECO:0000313" key="2">
    <source>
        <dbReference type="EMBL" id="EGX88566.1"/>
    </source>
</evidence>
<dbReference type="GeneID" id="18170617"/>
<keyword evidence="1" id="KW-0732">Signal</keyword>
<dbReference type="VEuPathDB" id="FungiDB:CCM_08611"/>
<gene>
    <name evidence="2" type="ORF">CCM_08611</name>
</gene>
<accession>G3JRX3</accession>
<evidence type="ECO:0000313" key="3">
    <source>
        <dbReference type="Proteomes" id="UP000001610"/>
    </source>
</evidence>
<dbReference type="InParanoid" id="G3JRX3"/>
<feature type="chain" id="PRO_5003446538" evidence="1">
    <location>
        <begin position="18"/>
        <end position="182"/>
    </location>
</feature>
<dbReference type="RefSeq" id="XP_006673811.1">
    <property type="nucleotide sequence ID" value="XM_006673748.1"/>
</dbReference>
<feature type="signal peptide" evidence="1">
    <location>
        <begin position="1"/>
        <end position="17"/>
    </location>
</feature>
<keyword evidence="3" id="KW-1185">Reference proteome</keyword>
<dbReference type="HOGENOM" id="CLU_1481921_0_0_1"/>
<proteinExistence type="predicted"/>
<protein>
    <submittedName>
        <fullName evidence="2">Uncharacterized protein</fullName>
    </submittedName>
</protein>
<dbReference type="AlphaFoldDB" id="G3JRX3"/>
<evidence type="ECO:0000256" key="1">
    <source>
        <dbReference type="SAM" id="SignalP"/>
    </source>
</evidence>
<dbReference type="KEGG" id="cmt:CCM_08611"/>
<sequence>MLLIFPAIATILATTQQSPPDSQPFSQQLNRARNSTHFSKININMHHFPEYRKCSNMIVDSRKKSASIALEGSDDGSVHDKVYHLQENGALENNDMELKFKLDNDIGPDAQFWTDDRVKIQKMVETIPCPQDGDPHLWCAKIMYALIKNKLIDTKLLNTSKQAPDLWYGHLIRLMHPQTETS</sequence>
<dbReference type="Proteomes" id="UP000001610">
    <property type="component" value="Unassembled WGS sequence"/>
</dbReference>
<organism evidence="2 3">
    <name type="scientific">Cordyceps militaris (strain CM01)</name>
    <name type="common">Caterpillar fungus</name>
    <dbReference type="NCBI Taxonomy" id="983644"/>
    <lineage>
        <taxon>Eukaryota</taxon>
        <taxon>Fungi</taxon>
        <taxon>Dikarya</taxon>
        <taxon>Ascomycota</taxon>
        <taxon>Pezizomycotina</taxon>
        <taxon>Sordariomycetes</taxon>
        <taxon>Hypocreomycetidae</taxon>
        <taxon>Hypocreales</taxon>
        <taxon>Cordycipitaceae</taxon>
        <taxon>Cordyceps</taxon>
    </lineage>
</organism>
<name>G3JRX3_CORMM</name>